<reference evidence="16" key="1">
    <citation type="submission" date="2016-11" db="UniProtKB">
        <authorList>
            <consortium name="WormBaseParasite"/>
        </authorList>
    </citation>
    <scope>IDENTIFICATION</scope>
</reference>
<comment type="subcellular location">
    <subcellularLocation>
        <location evidence="2">Nucleus</location>
    </subcellularLocation>
</comment>
<evidence type="ECO:0000256" key="13">
    <source>
        <dbReference type="SAM" id="MobiDB-lite"/>
    </source>
</evidence>
<dbReference type="FunFam" id="3.30.160.60:FF:000839">
    <property type="entry name" value="Zinc finger protein 691"/>
    <property type="match status" value="1"/>
</dbReference>
<dbReference type="PROSITE" id="PS00028">
    <property type="entry name" value="ZINC_FINGER_C2H2_1"/>
    <property type="match status" value="18"/>
</dbReference>
<feature type="domain" description="C2H2-type" evidence="14">
    <location>
        <begin position="322"/>
        <end position="349"/>
    </location>
</feature>
<feature type="domain" description="C2H2-type" evidence="14">
    <location>
        <begin position="350"/>
        <end position="377"/>
    </location>
</feature>
<feature type="domain" description="C2H2-type" evidence="14">
    <location>
        <begin position="378"/>
        <end position="405"/>
    </location>
</feature>
<keyword evidence="5" id="KW-0677">Repeat</keyword>
<keyword evidence="8" id="KW-0805">Transcription regulation</keyword>
<feature type="domain" description="C2H2-type" evidence="14">
    <location>
        <begin position="462"/>
        <end position="489"/>
    </location>
</feature>
<dbReference type="FunFam" id="3.30.160.60:FF:000862">
    <property type="entry name" value="zinc finger protein 697"/>
    <property type="match status" value="1"/>
</dbReference>
<organism evidence="15 16">
    <name type="scientific">Macrostomum lignano</name>
    <dbReference type="NCBI Taxonomy" id="282301"/>
    <lineage>
        <taxon>Eukaryota</taxon>
        <taxon>Metazoa</taxon>
        <taxon>Spiralia</taxon>
        <taxon>Lophotrochozoa</taxon>
        <taxon>Platyhelminthes</taxon>
        <taxon>Rhabditophora</taxon>
        <taxon>Macrostomorpha</taxon>
        <taxon>Macrostomida</taxon>
        <taxon>Macrostomidae</taxon>
        <taxon>Macrostomum</taxon>
    </lineage>
</organism>
<dbReference type="GO" id="GO:0008270">
    <property type="term" value="F:zinc ion binding"/>
    <property type="evidence" value="ECO:0007669"/>
    <property type="project" value="UniProtKB-KW"/>
</dbReference>
<dbReference type="FunFam" id="3.30.160.60:FF:000534">
    <property type="entry name" value="zinc finger protein 674"/>
    <property type="match status" value="1"/>
</dbReference>
<dbReference type="PROSITE" id="PS51257">
    <property type="entry name" value="PROKAR_LIPOPROTEIN"/>
    <property type="match status" value="1"/>
</dbReference>
<evidence type="ECO:0000256" key="11">
    <source>
        <dbReference type="ARBA" id="ARBA00023242"/>
    </source>
</evidence>
<dbReference type="PANTHER" id="PTHR24394:SF29">
    <property type="entry name" value="MYONEURIN"/>
    <property type="match status" value="1"/>
</dbReference>
<feature type="domain" description="C2H2-type" evidence="14">
    <location>
        <begin position="648"/>
        <end position="676"/>
    </location>
</feature>
<dbReference type="FunFam" id="3.30.160.60:FF:000446">
    <property type="entry name" value="Zinc finger protein"/>
    <property type="match status" value="1"/>
</dbReference>
<name>A0A1I8GPV8_9PLAT</name>
<dbReference type="FunFam" id="3.30.160.60:FF:000064">
    <property type="entry name" value="Early growth response protein 3"/>
    <property type="match status" value="1"/>
</dbReference>
<evidence type="ECO:0000256" key="4">
    <source>
        <dbReference type="ARBA" id="ARBA00022723"/>
    </source>
</evidence>
<dbReference type="PROSITE" id="PS50157">
    <property type="entry name" value="ZINC_FINGER_C2H2_2"/>
    <property type="match status" value="21"/>
</dbReference>
<comment type="similarity">
    <text evidence="3">Belongs to the krueppel C2H2-type zinc-finger protein family.</text>
</comment>
<dbReference type="Proteomes" id="UP000095280">
    <property type="component" value="Unplaced"/>
</dbReference>
<dbReference type="SMART" id="SM00355">
    <property type="entry name" value="ZnF_C2H2"/>
    <property type="match status" value="23"/>
</dbReference>
<evidence type="ECO:0000256" key="2">
    <source>
        <dbReference type="ARBA" id="ARBA00004123"/>
    </source>
</evidence>
<feature type="compositionally biased region" description="Polar residues" evidence="13">
    <location>
        <begin position="242"/>
        <end position="251"/>
    </location>
</feature>
<evidence type="ECO:0000256" key="3">
    <source>
        <dbReference type="ARBA" id="ARBA00006991"/>
    </source>
</evidence>
<feature type="domain" description="C2H2-type" evidence="14">
    <location>
        <begin position="734"/>
        <end position="761"/>
    </location>
</feature>
<dbReference type="InterPro" id="IPR036236">
    <property type="entry name" value="Znf_C2H2_sf"/>
</dbReference>
<dbReference type="FunFam" id="3.30.160.60:FF:000557">
    <property type="entry name" value="zinc finger and SCAN domain-containing protein 29"/>
    <property type="match status" value="5"/>
</dbReference>
<feature type="domain" description="C2H2-type" evidence="14">
    <location>
        <begin position="999"/>
        <end position="1026"/>
    </location>
</feature>
<keyword evidence="6 12" id="KW-0863">Zinc-finger</keyword>
<dbReference type="FunFam" id="3.30.160.60:FF:000100">
    <property type="entry name" value="Zinc finger 45-like"/>
    <property type="match status" value="2"/>
</dbReference>
<keyword evidence="11" id="KW-0539">Nucleus</keyword>
<evidence type="ECO:0000256" key="9">
    <source>
        <dbReference type="ARBA" id="ARBA00023125"/>
    </source>
</evidence>
<dbReference type="PANTHER" id="PTHR24394">
    <property type="entry name" value="ZINC FINGER PROTEIN"/>
    <property type="match status" value="1"/>
</dbReference>
<dbReference type="GO" id="GO:0003677">
    <property type="term" value="F:DNA binding"/>
    <property type="evidence" value="ECO:0007669"/>
    <property type="project" value="UniProtKB-KW"/>
</dbReference>
<dbReference type="FunFam" id="3.30.160.60:FF:000352">
    <property type="entry name" value="zinc finger protein 3 homolog"/>
    <property type="match status" value="1"/>
</dbReference>
<dbReference type="GO" id="GO:0005634">
    <property type="term" value="C:nucleus"/>
    <property type="evidence" value="ECO:0007669"/>
    <property type="project" value="UniProtKB-SubCell"/>
</dbReference>
<feature type="domain" description="C2H2-type" evidence="14">
    <location>
        <begin position="108"/>
        <end position="136"/>
    </location>
</feature>
<dbReference type="FunFam" id="3.30.160.60:FF:001289">
    <property type="entry name" value="Zinc finger protein 574"/>
    <property type="match status" value="1"/>
</dbReference>
<evidence type="ECO:0000259" key="14">
    <source>
        <dbReference type="PROSITE" id="PS50157"/>
    </source>
</evidence>
<dbReference type="FunFam" id="3.30.160.60:FF:001116">
    <property type="entry name" value="Zinc finger protein 562"/>
    <property type="match status" value="1"/>
</dbReference>
<keyword evidence="15" id="KW-1185">Reference proteome</keyword>
<dbReference type="Pfam" id="PF00096">
    <property type="entry name" value="zf-C2H2"/>
    <property type="match status" value="15"/>
</dbReference>
<feature type="domain" description="C2H2-type" evidence="14">
    <location>
        <begin position="762"/>
        <end position="789"/>
    </location>
</feature>
<protein>
    <submittedName>
        <fullName evidence="16">Gastrula zinc finger protein XlCGF57.1-like</fullName>
    </submittedName>
</protein>
<feature type="domain" description="C2H2-type" evidence="14">
    <location>
        <begin position="265"/>
        <end position="293"/>
    </location>
</feature>
<sequence length="1117" mass="124673">MPRRSVACPFVPGGSAAPSGSVAVLASCAVTRNELRLRAEEAAATNSEAVRAAAVEQVASRNESAMQPCADGSHAVTKRQECESVGNTRATKSAATRHRRAQGVQRPFQCDTCQKKLSSKSHLKAHISAFHEKEKPHECKRCGKSFLNASHLHVHIRSYTGERPFECKVRFCRTRAAVAQYLRHVRSHGMGCDSEPEEAAATNSEAVRAAAVEQVASRNESAMQPCADGSRAVTKRQECESVGNTRATKSAATRHRRAQGVQRPFQCDTCQKKFSRKGHLKAHISAVHIKEKPHKCKWCGKSFTKASHLHVHIRSHTGERPFECEVCGKRFSDSSSLTTHSRVHTGEKPFECKVCGKRFSDSSGLTKHLRLHTGEKPFQCKVCGKRFSDSSSLTTHSRVHTGEKPFECKVCGKRFSVNSSLTTHSRLHTGEKPFQCKVCGKRFAVNSSLTTHSRLHTGEKPFQCKVCGRRFNQVNILTTHSRLHTGEKPFQCKVCGRRFNQANILTTHSRLHTEKKAVSVQSVRQEIQSTRCVANIQICCTPLIADVDNWSWRFCRTRAAVAQYLRHVRSHGMGCDSEPEEAAATNSEAVRAAAVEQVASRNESAMQPCADGSRAVTKRQECESVGNTRATKSAATRHRRAQGVQRPFQCDTCQKKFSRKSHLKAHMSAVHTKKKNHEVQVVYGKSFAKASHLHVHIRSHTGERPFECKVCGKRFSHSSNLIKHFRLHSGEKPFVCKVCGKKFNQSSSLSRHSRLHTGEKPFECKVCGKRFVVNNSLTKHSRLHTGEKPYECKVCGRRFSVSCSLIAHSRVHTGEKPFKCKVCGKRFSVNGNLIAHSGVHTGEKPFQRKVCDKKFSQVNNLKRHYQQHMAHVLSCSCAVAVSNSSLNVNESLVVNNQFLLSYEPISQSFLQNDSKLKNVGLSSQLAFKIRLRDGSSAVTKRHECGSVGKTRATKSAATRHRRAEGVQRPIQCDTCQKKFSRKKHLKAHSSAVHEKAKPHECKRCGKSFSGATHFHGHIRSHTGERPFQCKVCNRIFSVSCNLTTYLRLHTVEKPFECMSGGKRLNQGSSLKEHSKQHTLCSEYSTSLSVIAEVNHLSWSLLCTKRLQSFISFFVVVY</sequence>
<feature type="domain" description="C2H2-type" evidence="14">
    <location>
        <begin position="434"/>
        <end position="461"/>
    </location>
</feature>
<feature type="domain" description="C2H2-type" evidence="14">
    <location>
        <begin position="790"/>
        <end position="817"/>
    </location>
</feature>
<feature type="domain" description="C2H2-type" evidence="14">
    <location>
        <begin position="677"/>
        <end position="705"/>
    </location>
</feature>
<evidence type="ECO:0000256" key="6">
    <source>
        <dbReference type="ARBA" id="ARBA00022771"/>
    </source>
</evidence>
<feature type="domain" description="C2H2-type" evidence="14">
    <location>
        <begin position="137"/>
        <end position="164"/>
    </location>
</feature>
<keyword evidence="4" id="KW-0479">Metal-binding</keyword>
<accession>A0A1I8GPV8</accession>
<evidence type="ECO:0000313" key="15">
    <source>
        <dbReference type="Proteomes" id="UP000095280"/>
    </source>
</evidence>
<dbReference type="SUPFAM" id="SSF57667">
    <property type="entry name" value="beta-beta-alpha zinc fingers"/>
    <property type="match status" value="14"/>
</dbReference>
<feature type="domain" description="C2H2-type" evidence="14">
    <location>
        <begin position="970"/>
        <end position="998"/>
    </location>
</feature>
<dbReference type="InterPro" id="IPR013087">
    <property type="entry name" value="Znf_C2H2_type"/>
</dbReference>
<dbReference type="FunFam" id="3.30.160.60:FF:001498">
    <property type="entry name" value="Zinc finger protein 404"/>
    <property type="match status" value="1"/>
</dbReference>
<evidence type="ECO:0000256" key="12">
    <source>
        <dbReference type="PROSITE-ProRule" id="PRU00042"/>
    </source>
</evidence>
<keyword evidence="9" id="KW-0238">DNA-binding</keyword>
<evidence type="ECO:0000256" key="8">
    <source>
        <dbReference type="ARBA" id="ARBA00023015"/>
    </source>
</evidence>
<dbReference type="FunFam" id="3.30.160.60:FF:000295">
    <property type="entry name" value="zinc finger protein 19"/>
    <property type="match status" value="1"/>
</dbReference>
<keyword evidence="7" id="KW-0862">Zinc</keyword>
<dbReference type="GO" id="GO:0000981">
    <property type="term" value="F:DNA-binding transcription factor activity, RNA polymerase II-specific"/>
    <property type="evidence" value="ECO:0007669"/>
    <property type="project" value="TreeGrafter"/>
</dbReference>
<proteinExistence type="inferred from homology"/>
<feature type="domain" description="C2H2-type" evidence="14">
    <location>
        <begin position="406"/>
        <end position="433"/>
    </location>
</feature>
<comment type="function">
    <text evidence="1">May be involved in transcriptional regulation.</text>
</comment>
<feature type="domain" description="C2H2-type" evidence="14">
    <location>
        <begin position="818"/>
        <end position="845"/>
    </location>
</feature>
<dbReference type="WBParaSite" id="maker-uti_cns_0002741-snap-gene-0.10-mRNA-1">
    <property type="protein sequence ID" value="maker-uti_cns_0002741-snap-gene-0.10-mRNA-1"/>
    <property type="gene ID" value="maker-uti_cns_0002741-snap-gene-0.10"/>
</dbReference>
<dbReference type="FunFam" id="3.30.160.60:FF:000478">
    <property type="entry name" value="Zinc finger protein 133"/>
    <property type="match status" value="1"/>
</dbReference>
<feature type="domain" description="C2H2-type" evidence="14">
    <location>
        <begin position="490"/>
        <end position="517"/>
    </location>
</feature>
<feature type="region of interest" description="Disordered" evidence="13">
    <location>
        <begin position="237"/>
        <end position="258"/>
    </location>
</feature>
<dbReference type="AlphaFoldDB" id="A0A1I8GPV8"/>
<evidence type="ECO:0000256" key="7">
    <source>
        <dbReference type="ARBA" id="ARBA00022833"/>
    </source>
</evidence>
<evidence type="ECO:0000313" key="16">
    <source>
        <dbReference type="WBParaSite" id="maker-uti_cns_0002741-snap-gene-0.10-mRNA-1"/>
    </source>
</evidence>
<dbReference type="Gene3D" id="3.30.160.60">
    <property type="entry name" value="Classic Zinc Finger"/>
    <property type="match status" value="23"/>
</dbReference>
<evidence type="ECO:0000256" key="1">
    <source>
        <dbReference type="ARBA" id="ARBA00003767"/>
    </source>
</evidence>
<evidence type="ECO:0000256" key="10">
    <source>
        <dbReference type="ARBA" id="ARBA00023163"/>
    </source>
</evidence>
<feature type="domain" description="C2H2-type" evidence="14">
    <location>
        <begin position="1027"/>
        <end position="1054"/>
    </location>
</feature>
<feature type="domain" description="C2H2-type" evidence="14">
    <location>
        <begin position="294"/>
        <end position="321"/>
    </location>
</feature>
<keyword evidence="10" id="KW-0804">Transcription</keyword>
<evidence type="ECO:0000256" key="5">
    <source>
        <dbReference type="ARBA" id="ARBA00022737"/>
    </source>
</evidence>
<feature type="domain" description="C2H2-type" evidence="14">
    <location>
        <begin position="706"/>
        <end position="733"/>
    </location>
</feature>